<dbReference type="SUPFAM" id="SSF52172">
    <property type="entry name" value="CheY-like"/>
    <property type="match status" value="1"/>
</dbReference>
<dbReference type="Gene3D" id="3.40.50.2300">
    <property type="match status" value="1"/>
</dbReference>
<dbReference type="AlphaFoldDB" id="A0A7C3KC79"/>
<organism evidence="1">
    <name type="scientific">Oscillatoriales cyanobacterium SpSt-418</name>
    <dbReference type="NCBI Taxonomy" id="2282169"/>
    <lineage>
        <taxon>Bacteria</taxon>
        <taxon>Bacillati</taxon>
        <taxon>Cyanobacteriota</taxon>
        <taxon>Cyanophyceae</taxon>
        <taxon>Oscillatoriophycideae</taxon>
        <taxon>Oscillatoriales</taxon>
    </lineage>
</organism>
<dbReference type="EMBL" id="DSRU01000024">
    <property type="protein sequence ID" value="HFM96471.1"/>
    <property type="molecule type" value="Genomic_DNA"/>
</dbReference>
<dbReference type="InterPro" id="IPR011006">
    <property type="entry name" value="CheY-like_superfamily"/>
</dbReference>
<accession>A0A7C3KC79</accession>
<evidence type="ECO:0000313" key="1">
    <source>
        <dbReference type="EMBL" id="HFM96471.1"/>
    </source>
</evidence>
<proteinExistence type="predicted"/>
<comment type="caution">
    <text evidence="1">The sequence shown here is derived from an EMBL/GenBank/DDBJ whole genome shotgun (WGS) entry which is preliminary data.</text>
</comment>
<protein>
    <submittedName>
        <fullName evidence="1">Response regulator</fullName>
    </submittedName>
</protein>
<sequence>MHPSPGYILLLVQQPRVLGFLNELLKQCRYSVAITCSEAQAVAHTLHQPPFLIIVAGDRHHWPHLQLQELRSQANTHQITLIALTDSNAPSWVYQEDNPGFDGFLVNPISIDILSSLIHSAQARQHCYSH</sequence>
<reference evidence="1" key="1">
    <citation type="journal article" date="2020" name="mSystems">
        <title>Genome- and Community-Level Interaction Insights into Carbon Utilization and Element Cycling Functions of Hydrothermarchaeota in Hydrothermal Sediment.</title>
        <authorList>
            <person name="Zhou Z."/>
            <person name="Liu Y."/>
            <person name="Xu W."/>
            <person name="Pan J."/>
            <person name="Luo Z.H."/>
            <person name="Li M."/>
        </authorList>
    </citation>
    <scope>NUCLEOTIDE SEQUENCE [LARGE SCALE GENOMIC DNA]</scope>
    <source>
        <strain evidence="1">SpSt-418</strain>
    </source>
</reference>
<gene>
    <name evidence="1" type="ORF">ENR64_01645</name>
</gene>
<name>A0A7C3KC79_9CYAN</name>